<gene>
    <name evidence="8" type="ORF">UFOPK1740_00526</name>
</gene>
<evidence type="ECO:0000256" key="7">
    <source>
        <dbReference type="SAM" id="Phobius"/>
    </source>
</evidence>
<feature type="transmembrane region" description="Helical" evidence="7">
    <location>
        <begin position="73"/>
        <end position="91"/>
    </location>
</feature>
<keyword evidence="2" id="KW-1003">Cell membrane</keyword>
<organism evidence="8">
    <name type="scientific">freshwater metagenome</name>
    <dbReference type="NCBI Taxonomy" id="449393"/>
    <lineage>
        <taxon>unclassified sequences</taxon>
        <taxon>metagenomes</taxon>
        <taxon>ecological metagenomes</taxon>
    </lineage>
</organism>
<reference evidence="8" key="1">
    <citation type="submission" date="2020-05" db="EMBL/GenBank/DDBJ databases">
        <authorList>
            <person name="Chiriac C."/>
            <person name="Salcher M."/>
            <person name="Ghai R."/>
            <person name="Kavagutti S V."/>
        </authorList>
    </citation>
    <scope>NUCLEOTIDE SEQUENCE</scope>
</reference>
<protein>
    <submittedName>
        <fullName evidence="8">Unannotated protein</fullName>
    </submittedName>
</protein>
<dbReference type="GO" id="GO:0005886">
    <property type="term" value="C:plasma membrane"/>
    <property type="evidence" value="ECO:0007669"/>
    <property type="project" value="UniProtKB-SubCell"/>
</dbReference>
<evidence type="ECO:0000256" key="1">
    <source>
        <dbReference type="ARBA" id="ARBA00004651"/>
    </source>
</evidence>
<evidence type="ECO:0000256" key="6">
    <source>
        <dbReference type="ARBA" id="ARBA00023136"/>
    </source>
</evidence>
<keyword evidence="3 7" id="KW-0812">Transmembrane</keyword>
<accession>A0A6J6ELT0</accession>
<evidence type="ECO:0000256" key="3">
    <source>
        <dbReference type="ARBA" id="ARBA00022692"/>
    </source>
</evidence>
<dbReference type="EMBL" id="CAEZTU010000015">
    <property type="protein sequence ID" value="CAB4575423.1"/>
    <property type="molecule type" value="Genomic_DNA"/>
</dbReference>
<dbReference type="Pfam" id="PF04093">
    <property type="entry name" value="MreD"/>
    <property type="match status" value="1"/>
</dbReference>
<feature type="transmembrane region" description="Helical" evidence="7">
    <location>
        <begin position="36"/>
        <end position="61"/>
    </location>
</feature>
<comment type="subcellular location">
    <subcellularLocation>
        <location evidence="1">Cell membrane</location>
        <topology evidence="1">Multi-pass membrane protein</topology>
    </subcellularLocation>
</comment>
<name>A0A6J6ELT0_9ZZZZ</name>
<evidence type="ECO:0000256" key="4">
    <source>
        <dbReference type="ARBA" id="ARBA00022960"/>
    </source>
</evidence>
<dbReference type="AlphaFoldDB" id="A0A6J6ELT0"/>
<feature type="transmembrane region" description="Helical" evidence="7">
    <location>
        <begin position="6"/>
        <end position="24"/>
    </location>
</feature>
<feature type="transmembrane region" description="Helical" evidence="7">
    <location>
        <begin position="103"/>
        <end position="123"/>
    </location>
</feature>
<keyword evidence="4" id="KW-0133">Cell shape</keyword>
<dbReference type="GO" id="GO:0008360">
    <property type="term" value="P:regulation of cell shape"/>
    <property type="evidence" value="ECO:0007669"/>
    <property type="project" value="UniProtKB-KW"/>
</dbReference>
<feature type="transmembrane region" description="Helical" evidence="7">
    <location>
        <begin position="135"/>
        <end position="158"/>
    </location>
</feature>
<dbReference type="InterPro" id="IPR007227">
    <property type="entry name" value="Cell_shape_determining_MreD"/>
</dbReference>
<keyword evidence="6 7" id="KW-0472">Membrane</keyword>
<evidence type="ECO:0000256" key="2">
    <source>
        <dbReference type="ARBA" id="ARBA00022475"/>
    </source>
</evidence>
<keyword evidence="5 7" id="KW-1133">Transmembrane helix</keyword>
<evidence type="ECO:0000313" key="8">
    <source>
        <dbReference type="EMBL" id="CAB4575423.1"/>
    </source>
</evidence>
<evidence type="ECO:0000256" key="5">
    <source>
        <dbReference type="ARBA" id="ARBA00022989"/>
    </source>
</evidence>
<sequence length="174" mass="18334">MNIYKYLALVVTVLIGIIFQPTLLARLSLPGATPDLVLVIVCCWAITKGPAVGAIAGFIAGLLLDVVPPGNNLIGVASIFLALIGYAIGIVGSGPSRSVVRPLLISGIGATTFFLLRTIWALISGSDIALYNFSVNFLTQGIYAAALAVFVYPGIAFLDRRLGPVSRSDELRMQ</sequence>
<proteinExistence type="predicted"/>
<dbReference type="NCBIfam" id="TIGR03426">
    <property type="entry name" value="shape_MreD"/>
    <property type="match status" value="1"/>
</dbReference>